<feature type="transmembrane region" description="Helical" evidence="7">
    <location>
        <begin position="118"/>
        <end position="137"/>
    </location>
</feature>
<dbReference type="PANTHER" id="PTHR32196:SF69">
    <property type="entry name" value="BRANCHED-CHAIN AMINO ACID TRANSPORT SYSTEM, PERMEASE PROTEIN"/>
    <property type="match status" value="1"/>
</dbReference>
<comment type="subcellular location">
    <subcellularLocation>
        <location evidence="1">Cell membrane</location>
        <topology evidence="1">Multi-pass membrane protein</topology>
    </subcellularLocation>
</comment>
<dbReference type="CDD" id="cd06574">
    <property type="entry name" value="TM_PBP1_branched-chain-AA_like"/>
    <property type="match status" value="1"/>
</dbReference>
<dbReference type="AlphaFoldDB" id="A0A8T7LUX9"/>
<dbReference type="GO" id="GO:0005886">
    <property type="term" value="C:plasma membrane"/>
    <property type="evidence" value="ECO:0007669"/>
    <property type="project" value="UniProtKB-SubCell"/>
</dbReference>
<keyword evidence="2" id="KW-1003">Cell membrane</keyword>
<dbReference type="Proteomes" id="UP001431572">
    <property type="component" value="Chromosome 1"/>
</dbReference>
<feature type="transmembrane region" description="Helical" evidence="7">
    <location>
        <begin position="66"/>
        <end position="84"/>
    </location>
</feature>
<dbReference type="InterPro" id="IPR001851">
    <property type="entry name" value="ABC_transp_permease"/>
</dbReference>
<evidence type="ECO:0000256" key="6">
    <source>
        <dbReference type="SAM" id="MobiDB-lite"/>
    </source>
</evidence>
<feature type="transmembrane region" description="Helical" evidence="7">
    <location>
        <begin position="210"/>
        <end position="231"/>
    </location>
</feature>
<keyword evidence="11" id="KW-1185">Reference proteome</keyword>
<dbReference type="EMBL" id="CP128399">
    <property type="protein sequence ID" value="WJW66581.1"/>
    <property type="molecule type" value="Genomic_DNA"/>
</dbReference>
<feature type="region of interest" description="Disordered" evidence="6">
    <location>
        <begin position="1"/>
        <end position="21"/>
    </location>
</feature>
<keyword evidence="5 7" id="KW-0472">Membrane</keyword>
<dbReference type="EMBL" id="JACATZ010000001">
    <property type="protein sequence ID" value="NWJ44693.1"/>
    <property type="molecule type" value="Genomic_DNA"/>
</dbReference>
<protein>
    <recommendedName>
        <fullName evidence="12">ABC transporter permease</fullName>
    </recommendedName>
</protein>
<keyword evidence="3 7" id="KW-0812">Transmembrane</keyword>
<dbReference type="RefSeq" id="WP_341468470.1">
    <property type="nucleotide sequence ID" value="NZ_CP128399.1"/>
</dbReference>
<feature type="transmembrane region" description="Helical" evidence="7">
    <location>
        <begin position="261"/>
        <end position="281"/>
    </location>
</feature>
<evidence type="ECO:0008006" key="12">
    <source>
        <dbReference type="Google" id="ProtNLM"/>
    </source>
</evidence>
<evidence type="ECO:0000256" key="5">
    <source>
        <dbReference type="ARBA" id="ARBA00023136"/>
    </source>
</evidence>
<sequence length="446" mass="47858">MKAWRTRTEPPIKKPDGAPVPSKAVVHPNLSRHQLSLLSSWSLRVCALALAGYLTLQTEVSQWRGAFTFGFAFVGVAIGVYLTFRILSFPDLTIEGSYALGGCVTIALIRFQEGGFFGSPWVATLVATLCGALAGMATGIIHTRFKVNGILAGILVSAALYSINLRAINNQGILAANLTSTPSTILDQVTTTLLGQPDPRKLLGTLEGDFVQMGVMAAIALVIVLFINWLINTEIGFAMRATGDNENMIRALGVNTNNTKIMVLMLSNAMIALCGALVAQYQRSASVTAGQGIIVTGVAAVIIGETFLPPRTTLFALTGAVIGAIVYRFIFSGVFNLALTQAVGLRLLVTLLSVAFVSWLAYLTLNEFTPRWITITSIFVGAFVGALLSSLLYYLPIYIFNWELDKNLIVKLEAGDIQIALALLVLIALVIPSLRRNLGLRALTAH</sequence>
<evidence type="ECO:0000256" key="2">
    <source>
        <dbReference type="ARBA" id="ARBA00022475"/>
    </source>
</evidence>
<accession>A0A8T7LUX9</accession>
<evidence type="ECO:0000256" key="7">
    <source>
        <dbReference type="SAM" id="Phobius"/>
    </source>
</evidence>
<evidence type="ECO:0000313" key="10">
    <source>
        <dbReference type="Proteomes" id="UP000521676"/>
    </source>
</evidence>
<feature type="transmembrane region" description="Helical" evidence="7">
    <location>
        <begin position="372"/>
        <end position="397"/>
    </location>
</feature>
<dbReference type="Pfam" id="PF02653">
    <property type="entry name" value="BPD_transp_2"/>
    <property type="match status" value="1"/>
</dbReference>
<organism evidence="8 10">
    <name type="scientific">Candidatus Chlorohelix allophototropha</name>
    <dbReference type="NCBI Taxonomy" id="3003348"/>
    <lineage>
        <taxon>Bacteria</taxon>
        <taxon>Bacillati</taxon>
        <taxon>Chloroflexota</taxon>
        <taxon>Chloroflexia</taxon>
        <taxon>Candidatus Chloroheliales</taxon>
        <taxon>Candidatus Chloroheliaceae</taxon>
        <taxon>Candidatus Chlorohelix</taxon>
    </lineage>
</organism>
<keyword evidence="4 7" id="KW-1133">Transmembrane helix</keyword>
<feature type="transmembrane region" description="Helical" evidence="7">
    <location>
        <begin position="315"/>
        <end position="339"/>
    </location>
</feature>
<reference evidence="8 10" key="1">
    <citation type="submission" date="2020-06" db="EMBL/GenBank/DDBJ databases">
        <title>Anoxygenic phototrophic Chloroflexota member uses a Type I reaction center.</title>
        <authorList>
            <person name="Tsuji J.M."/>
            <person name="Shaw N.A."/>
            <person name="Nagashima S."/>
            <person name="Venkiteswaran J."/>
            <person name="Schiff S.L."/>
            <person name="Hanada S."/>
            <person name="Tank M."/>
            <person name="Neufeld J.D."/>
        </authorList>
    </citation>
    <scope>NUCLEOTIDE SEQUENCE [LARGE SCALE GENOMIC DNA]</scope>
    <source>
        <strain evidence="8">L227-S17</strain>
    </source>
</reference>
<evidence type="ECO:0000313" key="8">
    <source>
        <dbReference type="EMBL" id="NWJ44693.1"/>
    </source>
</evidence>
<evidence type="ECO:0000313" key="11">
    <source>
        <dbReference type="Proteomes" id="UP001431572"/>
    </source>
</evidence>
<feature type="transmembrane region" description="Helical" evidence="7">
    <location>
        <begin position="149"/>
        <end position="168"/>
    </location>
</feature>
<evidence type="ECO:0000256" key="3">
    <source>
        <dbReference type="ARBA" id="ARBA00022692"/>
    </source>
</evidence>
<dbReference type="Proteomes" id="UP000521676">
    <property type="component" value="Unassembled WGS sequence"/>
</dbReference>
<feature type="transmembrane region" description="Helical" evidence="7">
    <location>
        <begin position="287"/>
        <end position="308"/>
    </location>
</feature>
<reference evidence="9" key="2">
    <citation type="journal article" date="2024" name="Nature">
        <title>Anoxygenic phototroph of the Chloroflexota uses a type I reaction centre.</title>
        <authorList>
            <person name="Tsuji J.M."/>
            <person name="Shaw N.A."/>
            <person name="Nagashima S."/>
            <person name="Venkiteswaran J.J."/>
            <person name="Schiff S.L."/>
            <person name="Watanabe T."/>
            <person name="Fukui M."/>
            <person name="Hanada S."/>
            <person name="Tank M."/>
            <person name="Neufeld J.D."/>
        </authorList>
    </citation>
    <scope>NUCLEOTIDE SEQUENCE</scope>
    <source>
        <strain evidence="9">L227-S17</strain>
    </source>
</reference>
<proteinExistence type="predicted"/>
<feature type="transmembrane region" description="Helical" evidence="7">
    <location>
        <begin position="417"/>
        <end position="434"/>
    </location>
</feature>
<name>A0A8T7LUX9_9CHLR</name>
<gene>
    <name evidence="8" type="ORF">HXX08_02325</name>
    <name evidence="9" type="ORF">OZ401_002385</name>
</gene>
<evidence type="ECO:0000256" key="4">
    <source>
        <dbReference type="ARBA" id="ARBA00022989"/>
    </source>
</evidence>
<evidence type="ECO:0000256" key="1">
    <source>
        <dbReference type="ARBA" id="ARBA00004651"/>
    </source>
</evidence>
<evidence type="ECO:0000313" key="9">
    <source>
        <dbReference type="EMBL" id="WJW66581.1"/>
    </source>
</evidence>
<feature type="compositionally biased region" description="Basic and acidic residues" evidence="6">
    <location>
        <begin position="1"/>
        <end position="16"/>
    </location>
</feature>
<dbReference type="PANTHER" id="PTHR32196">
    <property type="entry name" value="ABC TRANSPORTER PERMEASE PROTEIN YPHD-RELATED-RELATED"/>
    <property type="match status" value="1"/>
</dbReference>
<feature type="transmembrane region" description="Helical" evidence="7">
    <location>
        <begin position="345"/>
        <end position="365"/>
    </location>
</feature>
<dbReference type="GO" id="GO:0022857">
    <property type="term" value="F:transmembrane transporter activity"/>
    <property type="evidence" value="ECO:0007669"/>
    <property type="project" value="InterPro"/>
</dbReference>